<organism evidence="1 2">
    <name type="scientific">Batillaria attramentaria</name>
    <dbReference type="NCBI Taxonomy" id="370345"/>
    <lineage>
        <taxon>Eukaryota</taxon>
        <taxon>Metazoa</taxon>
        <taxon>Spiralia</taxon>
        <taxon>Lophotrochozoa</taxon>
        <taxon>Mollusca</taxon>
        <taxon>Gastropoda</taxon>
        <taxon>Caenogastropoda</taxon>
        <taxon>Sorbeoconcha</taxon>
        <taxon>Cerithioidea</taxon>
        <taxon>Batillariidae</taxon>
        <taxon>Batillaria</taxon>
    </lineage>
</organism>
<keyword evidence="2" id="KW-1185">Reference proteome</keyword>
<accession>A0ABD0L280</accession>
<proteinExistence type="predicted"/>
<evidence type="ECO:0000313" key="1">
    <source>
        <dbReference type="EMBL" id="KAK7493565.1"/>
    </source>
</evidence>
<dbReference type="Proteomes" id="UP001519460">
    <property type="component" value="Unassembled WGS sequence"/>
</dbReference>
<protein>
    <submittedName>
        <fullName evidence="1">Uncharacterized protein</fullName>
    </submittedName>
</protein>
<dbReference type="AlphaFoldDB" id="A0ABD0L280"/>
<gene>
    <name evidence="1" type="ORF">BaRGS_00015276</name>
</gene>
<evidence type="ECO:0000313" key="2">
    <source>
        <dbReference type="Proteomes" id="UP001519460"/>
    </source>
</evidence>
<reference evidence="1 2" key="1">
    <citation type="journal article" date="2023" name="Sci. Data">
        <title>Genome assembly of the Korean intertidal mud-creeper Batillaria attramentaria.</title>
        <authorList>
            <person name="Patra A.K."/>
            <person name="Ho P.T."/>
            <person name="Jun S."/>
            <person name="Lee S.J."/>
            <person name="Kim Y."/>
            <person name="Won Y.J."/>
        </authorList>
    </citation>
    <scope>NUCLEOTIDE SEQUENCE [LARGE SCALE GENOMIC DNA]</scope>
    <source>
        <strain evidence="1">Wonlab-2016</strain>
    </source>
</reference>
<name>A0ABD0L280_9CAEN</name>
<dbReference type="EMBL" id="JACVVK020000092">
    <property type="protein sequence ID" value="KAK7493565.1"/>
    <property type="molecule type" value="Genomic_DNA"/>
</dbReference>
<comment type="caution">
    <text evidence="1">The sequence shown here is derived from an EMBL/GenBank/DDBJ whole genome shotgun (WGS) entry which is preliminary data.</text>
</comment>
<sequence>MPAPVNGGLEGEEWSWKWRTMFILSRCHHLRLLKENEVFNTTSGRSFFSNKPDADDCQDMQAFTGLAHGDLAPSTTDLTSQHARVTRKLESLWWKVLSVKPASLDVVV</sequence>